<accession>A0A239M3P0</accession>
<dbReference type="GO" id="GO:0008324">
    <property type="term" value="F:monoatomic cation transmembrane transporter activity"/>
    <property type="evidence" value="ECO:0007669"/>
    <property type="project" value="InterPro"/>
</dbReference>
<keyword evidence="3" id="KW-1185">Reference proteome</keyword>
<dbReference type="OrthoDB" id="9908571at2"/>
<evidence type="ECO:0000256" key="1">
    <source>
        <dbReference type="SAM" id="Phobius"/>
    </source>
</evidence>
<protein>
    <submittedName>
        <fullName evidence="2">Uncharacterized protein</fullName>
    </submittedName>
</protein>
<dbReference type="EMBL" id="FZOR01000025">
    <property type="protein sequence ID" value="SNT37230.1"/>
    <property type="molecule type" value="Genomic_DNA"/>
</dbReference>
<dbReference type="SUPFAM" id="SSF161093">
    <property type="entry name" value="MgtE membrane domain-like"/>
    <property type="match status" value="1"/>
</dbReference>
<keyword evidence="1" id="KW-0812">Transmembrane</keyword>
<name>A0A239M3P0_9ACTN</name>
<dbReference type="InterPro" id="IPR036739">
    <property type="entry name" value="SLC41_membr_dom_sf"/>
</dbReference>
<dbReference type="AlphaFoldDB" id="A0A239M3P0"/>
<sequence>MFLTAAIPPEQSGGGWTQIIWGFAVLAICVPVVINYRGWADRIAARRWNRALHKTYRQSVLYQRIFTAVFAVIGLCVFVLGVIEVAHG</sequence>
<reference evidence="2 3" key="1">
    <citation type="submission" date="2017-06" db="EMBL/GenBank/DDBJ databases">
        <authorList>
            <person name="Kim H.J."/>
            <person name="Triplett B.A."/>
        </authorList>
    </citation>
    <scope>NUCLEOTIDE SEQUENCE [LARGE SCALE GENOMIC DNA]</scope>
    <source>
        <strain evidence="2 3">DSM 44715</strain>
    </source>
</reference>
<dbReference type="Proteomes" id="UP000198318">
    <property type="component" value="Unassembled WGS sequence"/>
</dbReference>
<evidence type="ECO:0000313" key="2">
    <source>
        <dbReference type="EMBL" id="SNT37230.1"/>
    </source>
</evidence>
<evidence type="ECO:0000313" key="3">
    <source>
        <dbReference type="Proteomes" id="UP000198318"/>
    </source>
</evidence>
<dbReference type="RefSeq" id="WP_089328447.1">
    <property type="nucleotide sequence ID" value="NZ_FZOR01000025.1"/>
</dbReference>
<feature type="transmembrane region" description="Helical" evidence="1">
    <location>
        <begin position="61"/>
        <end position="83"/>
    </location>
</feature>
<gene>
    <name evidence="2" type="ORF">SAMN05443665_1025129</name>
</gene>
<keyword evidence="1" id="KW-0472">Membrane</keyword>
<keyword evidence="1" id="KW-1133">Transmembrane helix</keyword>
<organism evidence="2 3">
    <name type="scientific">Actinomadura meyerae</name>
    <dbReference type="NCBI Taxonomy" id="240840"/>
    <lineage>
        <taxon>Bacteria</taxon>
        <taxon>Bacillati</taxon>
        <taxon>Actinomycetota</taxon>
        <taxon>Actinomycetes</taxon>
        <taxon>Streptosporangiales</taxon>
        <taxon>Thermomonosporaceae</taxon>
        <taxon>Actinomadura</taxon>
    </lineage>
</organism>
<proteinExistence type="predicted"/>
<feature type="transmembrane region" description="Helical" evidence="1">
    <location>
        <begin position="20"/>
        <end position="40"/>
    </location>
</feature>